<dbReference type="GO" id="GO:0008677">
    <property type="term" value="F:2-dehydropantoate 2-reductase activity"/>
    <property type="evidence" value="ECO:0007669"/>
    <property type="project" value="UniProtKB-EC"/>
</dbReference>
<comment type="similarity">
    <text evidence="1">Belongs to the ketopantoate reductase family.</text>
</comment>
<feature type="domain" description="Ketopantoate reductase C-terminal" evidence="7">
    <location>
        <begin position="265"/>
        <end position="396"/>
    </location>
</feature>
<dbReference type="InterPro" id="IPR013752">
    <property type="entry name" value="KPA_reductase"/>
</dbReference>
<dbReference type="PANTHER" id="PTHR43765:SF2">
    <property type="entry name" value="2-DEHYDROPANTOATE 2-REDUCTASE"/>
    <property type="match status" value="1"/>
</dbReference>
<keyword evidence="3" id="KW-0521">NADP</keyword>
<name>A0A5N5XAI1_9EURO</name>
<dbReference type="SUPFAM" id="SSF48179">
    <property type="entry name" value="6-phosphogluconate dehydrogenase C-terminal domain-like"/>
    <property type="match status" value="1"/>
</dbReference>
<protein>
    <recommendedName>
        <fullName evidence="2">2-dehydropantoate 2-reductase</fullName>
        <ecNumber evidence="2">1.1.1.169</ecNumber>
    </recommendedName>
    <alternativeName>
        <fullName evidence="5">Ketopantoate reductase</fullName>
    </alternativeName>
</protein>
<dbReference type="SUPFAM" id="SSF51735">
    <property type="entry name" value="NAD(P)-binding Rossmann-fold domains"/>
    <property type="match status" value="1"/>
</dbReference>
<dbReference type="InterPro" id="IPR036291">
    <property type="entry name" value="NAD(P)-bd_dom_sf"/>
</dbReference>
<dbReference type="InterPro" id="IPR008927">
    <property type="entry name" value="6-PGluconate_DH-like_C_sf"/>
</dbReference>
<dbReference type="GO" id="GO:0050661">
    <property type="term" value="F:NADP binding"/>
    <property type="evidence" value="ECO:0007669"/>
    <property type="project" value="TreeGrafter"/>
</dbReference>
<keyword evidence="4" id="KW-0560">Oxidoreductase</keyword>
<evidence type="ECO:0000256" key="3">
    <source>
        <dbReference type="ARBA" id="ARBA00022857"/>
    </source>
</evidence>
<evidence type="ECO:0000259" key="6">
    <source>
        <dbReference type="Pfam" id="PF02558"/>
    </source>
</evidence>
<feature type="domain" description="Ketopantoate reductase N-terminal" evidence="6">
    <location>
        <begin position="24"/>
        <end position="223"/>
    </location>
</feature>
<evidence type="ECO:0000256" key="4">
    <source>
        <dbReference type="ARBA" id="ARBA00023002"/>
    </source>
</evidence>
<dbReference type="EMBL" id="ML732172">
    <property type="protein sequence ID" value="KAB8077087.1"/>
    <property type="molecule type" value="Genomic_DNA"/>
</dbReference>
<dbReference type="PANTHER" id="PTHR43765">
    <property type="entry name" value="2-DEHYDROPANTOATE 2-REDUCTASE-RELATED"/>
    <property type="match status" value="1"/>
</dbReference>
<dbReference type="Pfam" id="PF02558">
    <property type="entry name" value="ApbA"/>
    <property type="match status" value="1"/>
</dbReference>
<evidence type="ECO:0000313" key="8">
    <source>
        <dbReference type="EMBL" id="KAB8077087.1"/>
    </source>
</evidence>
<dbReference type="InterPro" id="IPR013332">
    <property type="entry name" value="KPR_N"/>
</dbReference>
<accession>A0A5N5XAI1</accession>
<proteinExistence type="inferred from homology"/>
<gene>
    <name evidence="8" type="ORF">BDV29DRAFT_67245</name>
</gene>
<dbReference type="Gene3D" id="3.40.50.720">
    <property type="entry name" value="NAD(P)-binding Rossmann-like Domain"/>
    <property type="match status" value="1"/>
</dbReference>
<evidence type="ECO:0000256" key="1">
    <source>
        <dbReference type="ARBA" id="ARBA00007870"/>
    </source>
</evidence>
<organism evidence="8 9">
    <name type="scientific">Aspergillus leporis</name>
    <dbReference type="NCBI Taxonomy" id="41062"/>
    <lineage>
        <taxon>Eukaryota</taxon>
        <taxon>Fungi</taxon>
        <taxon>Dikarya</taxon>
        <taxon>Ascomycota</taxon>
        <taxon>Pezizomycotina</taxon>
        <taxon>Eurotiomycetes</taxon>
        <taxon>Eurotiomycetidae</taxon>
        <taxon>Eurotiales</taxon>
        <taxon>Aspergillaceae</taxon>
        <taxon>Aspergillus</taxon>
        <taxon>Aspergillus subgen. Circumdati</taxon>
    </lineage>
</organism>
<dbReference type="NCBIfam" id="TIGR00745">
    <property type="entry name" value="apbA_panE"/>
    <property type="match status" value="1"/>
</dbReference>
<dbReference type="InterPro" id="IPR050838">
    <property type="entry name" value="Ketopantoate_reductase"/>
</dbReference>
<dbReference type="Pfam" id="PF08546">
    <property type="entry name" value="ApbA_C"/>
    <property type="match status" value="1"/>
</dbReference>
<sequence>MATWHQDAEEAWRDSGKRRLSGRIHILGLGNVGTFVAHSLASRPSPPPVTLLMHNPNLYSSWLERKKCLALNTNGLDDIKTGFDVNVLNDNTWHSIPYWNKDGTAENSHESIDEVAEEIDAEDSRAQASPDDERIECLIVAVKAPVTVTAMESVKHRLTPDSTVLFLQNGMGAIDEVNEKVFPDPRYRPHYICGIVSHGLARRGKPFQVAHTGVGTTILGSVPSADAVSPLNERDVDWAPSTKYLLRTLTLTPPLVAVAETPSSLMLYQLEKLAMNSVINPLTAIMDCKNGKLLYNYSFTRIMRLLLMEISSVICALPELQGVPGIESRFSPERLRTMVTQLANKTAENHSSMLQDVLSRKTTEIEYMNGYIIRRGEELGIQCVVNYTIKHLVLAKHLQTKDKESGAIPIDLHPDSDM</sequence>
<evidence type="ECO:0000256" key="2">
    <source>
        <dbReference type="ARBA" id="ARBA00013014"/>
    </source>
</evidence>
<evidence type="ECO:0000256" key="5">
    <source>
        <dbReference type="ARBA" id="ARBA00032024"/>
    </source>
</evidence>
<keyword evidence="9" id="KW-1185">Reference proteome</keyword>
<evidence type="ECO:0000259" key="7">
    <source>
        <dbReference type="Pfam" id="PF08546"/>
    </source>
</evidence>
<reference evidence="8 9" key="1">
    <citation type="submission" date="2019-04" db="EMBL/GenBank/DDBJ databases">
        <title>Friends and foes A comparative genomics study of 23 Aspergillus species from section Flavi.</title>
        <authorList>
            <consortium name="DOE Joint Genome Institute"/>
            <person name="Kjaerbolling I."/>
            <person name="Vesth T."/>
            <person name="Frisvad J.C."/>
            <person name="Nybo J.L."/>
            <person name="Theobald S."/>
            <person name="Kildgaard S."/>
            <person name="Isbrandt T."/>
            <person name="Kuo A."/>
            <person name="Sato A."/>
            <person name="Lyhne E.K."/>
            <person name="Kogle M.E."/>
            <person name="Wiebenga A."/>
            <person name="Kun R.S."/>
            <person name="Lubbers R.J."/>
            <person name="Makela M.R."/>
            <person name="Barry K."/>
            <person name="Chovatia M."/>
            <person name="Clum A."/>
            <person name="Daum C."/>
            <person name="Haridas S."/>
            <person name="He G."/>
            <person name="LaButti K."/>
            <person name="Lipzen A."/>
            <person name="Mondo S."/>
            <person name="Riley R."/>
            <person name="Salamov A."/>
            <person name="Simmons B.A."/>
            <person name="Magnuson J.K."/>
            <person name="Henrissat B."/>
            <person name="Mortensen U.H."/>
            <person name="Larsen T.O."/>
            <person name="Devries R.P."/>
            <person name="Grigoriev I.V."/>
            <person name="Machida M."/>
            <person name="Baker S.E."/>
            <person name="Andersen M.R."/>
        </authorList>
    </citation>
    <scope>NUCLEOTIDE SEQUENCE [LARGE SCALE GENOMIC DNA]</scope>
    <source>
        <strain evidence="8 9">CBS 151.66</strain>
    </source>
</reference>
<dbReference type="Proteomes" id="UP000326565">
    <property type="component" value="Unassembled WGS sequence"/>
</dbReference>
<dbReference type="GO" id="GO:0015940">
    <property type="term" value="P:pantothenate biosynthetic process"/>
    <property type="evidence" value="ECO:0007669"/>
    <property type="project" value="InterPro"/>
</dbReference>
<dbReference type="InterPro" id="IPR003710">
    <property type="entry name" value="ApbA"/>
</dbReference>
<dbReference type="EC" id="1.1.1.169" evidence="2"/>
<dbReference type="GO" id="GO:0005739">
    <property type="term" value="C:mitochondrion"/>
    <property type="evidence" value="ECO:0007669"/>
    <property type="project" value="TreeGrafter"/>
</dbReference>
<dbReference type="Gene3D" id="1.10.1040.10">
    <property type="entry name" value="N-(1-d-carboxylethyl)-l-norvaline Dehydrogenase, domain 2"/>
    <property type="match status" value="1"/>
</dbReference>
<dbReference type="FunFam" id="1.10.1040.10:FF:000038">
    <property type="entry name" value="Probable 2-dehydropantoate 2-reductase"/>
    <property type="match status" value="1"/>
</dbReference>
<dbReference type="OrthoDB" id="73846at2759"/>
<dbReference type="AlphaFoldDB" id="A0A5N5XAI1"/>
<dbReference type="InterPro" id="IPR013328">
    <property type="entry name" value="6PGD_dom2"/>
</dbReference>
<evidence type="ECO:0000313" key="9">
    <source>
        <dbReference type="Proteomes" id="UP000326565"/>
    </source>
</evidence>